<gene>
    <name evidence="3" type="ORF">IC608_02240</name>
</gene>
<dbReference type="Proteomes" id="UP000654108">
    <property type="component" value="Unassembled WGS sequence"/>
</dbReference>
<comment type="caution">
    <text evidence="3">The sequence shown here is derived from an EMBL/GenBank/DDBJ whole genome shotgun (WGS) entry which is preliminary data.</text>
</comment>
<evidence type="ECO:0000256" key="2">
    <source>
        <dbReference type="SAM" id="MobiDB-lite"/>
    </source>
</evidence>
<dbReference type="SUPFAM" id="SSF158791">
    <property type="entry name" value="MgtE N-terminal domain-like"/>
    <property type="match status" value="1"/>
</dbReference>
<feature type="coiled-coil region" evidence="1">
    <location>
        <begin position="198"/>
        <end position="260"/>
    </location>
</feature>
<keyword evidence="4" id="KW-1185">Reference proteome</keyword>
<organism evidence="3 4">
    <name type="scientific">Devosia oryzisoli</name>
    <dbReference type="NCBI Taxonomy" id="2774138"/>
    <lineage>
        <taxon>Bacteria</taxon>
        <taxon>Pseudomonadati</taxon>
        <taxon>Pseudomonadota</taxon>
        <taxon>Alphaproteobacteria</taxon>
        <taxon>Hyphomicrobiales</taxon>
        <taxon>Devosiaceae</taxon>
        <taxon>Devosia</taxon>
    </lineage>
</organism>
<evidence type="ECO:0000313" key="3">
    <source>
        <dbReference type="EMBL" id="MBD8064296.1"/>
    </source>
</evidence>
<proteinExistence type="predicted"/>
<feature type="compositionally biased region" description="Low complexity" evidence="2">
    <location>
        <begin position="49"/>
        <end position="60"/>
    </location>
</feature>
<dbReference type="Gene3D" id="1.25.60.10">
    <property type="entry name" value="MgtE N-terminal domain-like"/>
    <property type="match status" value="1"/>
</dbReference>
<dbReference type="EMBL" id="JACYFU010000001">
    <property type="protein sequence ID" value="MBD8064296.1"/>
    <property type="molecule type" value="Genomic_DNA"/>
</dbReference>
<name>A0A927FUG4_9HYPH</name>
<reference evidence="3" key="1">
    <citation type="submission" date="2020-09" db="EMBL/GenBank/DDBJ databases">
        <title>Genome seq and assembly of Devosia sp.</title>
        <authorList>
            <person name="Chhetri G."/>
        </authorList>
    </citation>
    <scope>NUCLEOTIDE SEQUENCE</scope>
    <source>
        <strain evidence="3">PTR5</strain>
    </source>
</reference>
<dbReference type="AlphaFoldDB" id="A0A927FUG4"/>
<sequence>MNKVRLLPVVILAVAALLVLKTLGLVTNGGYVLGGVTVASAAGGGSGAGAPAEGASGEATLPGDHTIEDTAPTIGDSDPTVGATPDASGHQASSGDDTPAEVAATGHESEAQPADSADGAESDPGEDPANSVAAANACDPQPVAAEGQAAPESEADTSGSGQLLVIPADCPPLIDALPQLLTPDGPQLLGGGDSTLTEQALLQRLAERRKELETYEQDLNLRSSLVDAAEKRLEERSQTLQQIEGQISALVDQRKQMEEGQFAGIVAMYETMKPKDAAAIFNTLDIEVLLRVAKMMSPRKMAPILAEMDTQRAQELTVRMAALSDAPIEQMTPANLADLPQIVGQ</sequence>
<protein>
    <recommendedName>
        <fullName evidence="5">Magnesium transporter MgtE intracellular domain-containing protein</fullName>
    </recommendedName>
</protein>
<dbReference type="InterPro" id="IPR038076">
    <property type="entry name" value="MgtE_N_sf"/>
</dbReference>
<evidence type="ECO:0000313" key="4">
    <source>
        <dbReference type="Proteomes" id="UP000654108"/>
    </source>
</evidence>
<keyword evidence="1" id="KW-0175">Coiled coil</keyword>
<evidence type="ECO:0000256" key="1">
    <source>
        <dbReference type="SAM" id="Coils"/>
    </source>
</evidence>
<dbReference type="RefSeq" id="WP_191772399.1">
    <property type="nucleotide sequence ID" value="NZ_JACYFU010000001.1"/>
</dbReference>
<accession>A0A927FUG4</accession>
<evidence type="ECO:0008006" key="5">
    <source>
        <dbReference type="Google" id="ProtNLM"/>
    </source>
</evidence>
<feature type="region of interest" description="Disordered" evidence="2">
    <location>
        <begin position="44"/>
        <end position="164"/>
    </location>
</feature>